<evidence type="ECO:0000313" key="2">
    <source>
        <dbReference type="EMBL" id="KUG14536.1"/>
    </source>
</evidence>
<dbReference type="AlphaFoldDB" id="A0A0W8F0X3"/>
<protein>
    <submittedName>
        <fullName evidence="2">Uncharacterized protein</fullName>
    </submittedName>
</protein>
<dbReference type="EMBL" id="LNQE01001646">
    <property type="protein sequence ID" value="KUG14536.1"/>
    <property type="molecule type" value="Genomic_DNA"/>
</dbReference>
<feature type="compositionally biased region" description="Polar residues" evidence="1">
    <location>
        <begin position="577"/>
        <end position="587"/>
    </location>
</feature>
<name>A0A0W8F0X3_9ZZZZ</name>
<reference evidence="2" key="1">
    <citation type="journal article" date="2015" name="Proc. Natl. Acad. Sci. U.S.A.">
        <title>Networks of energetic and metabolic interactions define dynamics in microbial communities.</title>
        <authorList>
            <person name="Embree M."/>
            <person name="Liu J.K."/>
            <person name="Al-Bassam M.M."/>
            <person name="Zengler K."/>
        </authorList>
    </citation>
    <scope>NUCLEOTIDE SEQUENCE</scope>
</reference>
<accession>A0A0W8F0X3</accession>
<feature type="region of interest" description="Disordered" evidence="1">
    <location>
        <begin position="25"/>
        <end position="57"/>
    </location>
</feature>
<feature type="region of interest" description="Disordered" evidence="1">
    <location>
        <begin position="577"/>
        <end position="596"/>
    </location>
</feature>
<sequence>MRPKWGEKHGAETYGERTIRGVLGVVKEQYGSPRASSRRGREGPAGGPSRDNGARPKIVITDTRLRDISDQSLDHLVATNEPERLFVRARGLVRIGTDEKGIAVIDRLNEHSFRGILERTCDYVRLQPDKKGNDKILWKEVPTAPSKDLVNDVLSLGAWPFPVVESVVQTPIIHLDGSIITAAGYDPKTLSYYAPPNGTTIPAVPDVPTDQDVKDAADLIWEPFIDFPFIDETSKTHIAAALLTIVLRPVIPGPVPAFIIDKPAPGTGASLIASILSVIGQGGDAAVIGAPRDDDAWSKKITATLRAGITLANVDNVEHKLFAPSLAAVLTATIWRDRILGLSEMITLPNRTVWVLNGNNVSLGGDLPRRVIWSRMDAVSERPWQRERVKPYKHPDVLVWTYENRGRILAAVLTLTRNWIHKGRPGPGDVPKLGGYEPWRDIIGGILAASGFPGFLGNLEDVYSEMDVDGSQWDAFISRWYEIWGEDPITAADIINRIKRETDSTDPQSAGSLRMLDALPDDIADAINDRKGSPSKRVGNAIRKRKDRVFSGGLRLVKAGTKQRAITWRIKPVEKQSVLQTHQTPPQDTEKVSLQKNASVDEVSLVSLYLTDRGEEKKDNLSHIGNGGGQTHQTHPHDVNTQNTNSLFPENRVEENFHHLIGKYDLHPDLDVSGHTRFKKAGSQCSCKGCGSPGEWHDYENKIRPAPLCDRHYRELKAACERDLP</sequence>
<comment type="caution">
    <text evidence="2">The sequence shown here is derived from an EMBL/GenBank/DDBJ whole genome shotgun (WGS) entry which is preliminary data.</text>
</comment>
<evidence type="ECO:0000256" key="1">
    <source>
        <dbReference type="SAM" id="MobiDB-lite"/>
    </source>
</evidence>
<feature type="region of interest" description="Disordered" evidence="1">
    <location>
        <begin position="618"/>
        <end position="638"/>
    </location>
</feature>
<gene>
    <name evidence="2" type="ORF">ASZ90_015821</name>
</gene>
<proteinExistence type="predicted"/>
<organism evidence="2">
    <name type="scientific">hydrocarbon metagenome</name>
    <dbReference type="NCBI Taxonomy" id="938273"/>
    <lineage>
        <taxon>unclassified sequences</taxon>
        <taxon>metagenomes</taxon>
        <taxon>ecological metagenomes</taxon>
    </lineage>
</organism>